<dbReference type="Gene3D" id="2.60.120.260">
    <property type="entry name" value="Galactose-binding domain-like"/>
    <property type="match status" value="1"/>
</dbReference>
<comment type="catalytic activity">
    <reaction evidence="7">
        <text>an N(4)-(oligosaccharide-(1-&gt;3)-[oligosaccharide-(1-&gt;6)]-beta-D-Man-(1-&gt;4)-beta-D-GlcNAc-(1-&gt;4)-alpha-D-GlcNAc)-L-asparaginyl-[protein] + H2O = an oligosaccharide-(1-&gt;3)-[oligosaccharide-(1-&gt;6)]-beta-D-Man-(1-&gt;4)-D-GlcNAc + N(4)-(N-acetyl-beta-D-glucosaminyl)-L-asparaginyl-[protein]</text>
        <dbReference type="Rhea" id="RHEA:73067"/>
        <dbReference type="Rhea" id="RHEA-COMP:12603"/>
        <dbReference type="Rhea" id="RHEA-COMP:18176"/>
        <dbReference type="ChEBI" id="CHEBI:15377"/>
        <dbReference type="ChEBI" id="CHEBI:132248"/>
        <dbReference type="ChEBI" id="CHEBI:192714"/>
        <dbReference type="ChEBI" id="CHEBI:192715"/>
        <dbReference type="EC" id="3.2.1.96"/>
    </reaction>
</comment>
<evidence type="ECO:0000256" key="3">
    <source>
        <dbReference type="ARBA" id="ARBA00012566"/>
    </source>
</evidence>
<evidence type="ECO:0000256" key="1">
    <source>
        <dbReference type="ARBA" id="ARBA00004514"/>
    </source>
</evidence>
<comment type="subcellular location">
    <subcellularLocation>
        <location evidence="1">Cytoplasm</location>
        <location evidence="1">Cytosol</location>
    </subcellularLocation>
</comment>
<dbReference type="PANTHER" id="PTHR13246">
    <property type="entry name" value="ENDO BETA N-ACETYLGLUCOSAMINIDASE"/>
    <property type="match status" value="1"/>
</dbReference>
<evidence type="ECO:0000256" key="5">
    <source>
        <dbReference type="ARBA" id="ARBA00022801"/>
    </source>
</evidence>
<keyword evidence="4" id="KW-0963">Cytoplasm</keyword>
<feature type="domain" description="Cytosolic endo-beta-N-acetylglucosaminidase TIM barrel" evidence="9">
    <location>
        <begin position="208"/>
        <end position="308"/>
    </location>
</feature>
<dbReference type="Pfam" id="PF25529">
    <property type="entry name" value="Ig_ENGASE1_C"/>
    <property type="match status" value="1"/>
</dbReference>
<keyword evidence="5" id="KW-0378">Hydrolase</keyword>
<dbReference type="Gramene" id="MELO3C018386.2.1">
    <property type="protein sequence ID" value="MELO3C018386.2.1"/>
    <property type="gene ID" value="MELO3C018386.2"/>
</dbReference>
<comment type="similarity">
    <text evidence="2">Belongs to the glycosyl hydrolase 85 family.</text>
</comment>
<accession>A0A9I9DHA9</accession>
<name>A0A9I9DHA9_CUCME</name>
<dbReference type="PANTHER" id="PTHR13246:SF1">
    <property type="entry name" value="CYTOSOLIC ENDO-BETA-N-ACETYLGLUCOSAMINIDASE"/>
    <property type="match status" value="1"/>
</dbReference>
<dbReference type="InterPro" id="IPR005201">
    <property type="entry name" value="TIM_ENGase"/>
</dbReference>
<dbReference type="InterPro" id="IPR057882">
    <property type="entry name" value="ENGase_C"/>
</dbReference>
<dbReference type="EC" id="3.2.1.96" evidence="3"/>
<organism evidence="11">
    <name type="scientific">Cucumis melo</name>
    <name type="common">Muskmelon</name>
    <dbReference type="NCBI Taxonomy" id="3656"/>
    <lineage>
        <taxon>Eukaryota</taxon>
        <taxon>Viridiplantae</taxon>
        <taxon>Streptophyta</taxon>
        <taxon>Embryophyta</taxon>
        <taxon>Tracheophyta</taxon>
        <taxon>Spermatophyta</taxon>
        <taxon>Magnoliopsida</taxon>
        <taxon>eudicotyledons</taxon>
        <taxon>Gunneridae</taxon>
        <taxon>Pentapetalae</taxon>
        <taxon>rosids</taxon>
        <taxon>fabids</taxon>
        <taxon>Cucurbitales</taxon>
        <taxon>Cucurbitaceae</taxon>
        <taxon>Benincaseae</taxon>
        <taxon>Cucumis</taxon>
    </lineage>
</organism>
<evidence type="ECO:0000256" key="2">
    <source>
        <dbReference type="ARBA" id="ARBA00007849"/>
    </source>
</evidence>
<evidence type="ECO:0000256" key="7">
    <source>
        <dbReference type="ARBA" id="ARBA00034414"/>
    </source>
</evidence>
<protein>
    <recommendedName>
        <fullName evidence="3">mannosyl-glycoprotein endo-beta-N-acetylglucosaminidase</fullName>
        <ecNumber evidence="3">3.2.1.96</ecNumber>
    </recommendedName>
</protein>
<feature type="region of interest" description="Disordered" evidence="8">
    <location>
        <begin position="1"/>
        <end position="22"/>
    </location>
</feature>
<evidence type="ECO:0000259" key="10">
    <source>
        <dbReference type="Pfam" id="PF25529"/>
    </source>
</evidence>
<dbReference type="Pfam" id="PF03644">
    <property type="entry name" value="Glyco_hydro_85"/>
    <property type="match status" value="2"/>
</dbReference>
<evidence type="ECO:0000259" key="9">
    <source>
        <dbReference type="Pfam" id="PF03644"/>
    </source>
</evidence>
<reference evidence="11" key="1">
    <citation type="submission" date="2023-03" db="UniProtKB">
        <authorList>
            <consortium name="EnsemblPlants"/>
        </authorList>
    </citation>
    <scope>IDENTIFICATION</scope>
</reference>
<feature type="domain" description="Cytosolic endo-beta-N-acetylglucosaminidase TIM barrel" evidence="9">
    <location>
        <begin position="76"/>
        <end position="203"/>
    </location>
</feature>
<dbReference type="Gene3D" id="3.20.20.80">
    <property type="entry name" value="Glycosidases"/>
    <property type="match status" value="2"/>
</dbReference>
<sequence>MAEQSTISTGSDTPPFDPTKPSTPIAFPIRTLEDLESRAYFKSFHYPFNKSMVAFQPVPLPDRRRMLVCHDMAGGYKDDKWVQGGTNPDAFGIWHWYLIDVFVYFSHDLVTLPPPCWTNTAHRHGVKVLGTFILEGGGKDVRDTLLLTKKSAQMYAERLTELTTALGFDGWLINMEISLNSHQIPHLKEFVSHLAESMHSKLPDTPKNSAAAAGERKYDVYMGIDVFGRGTYGGGEWHTNVALDVLRKDDVSAAIFAPGWVYEHKQETDFQTAQNKWWNLVKKSWGLVQSYPKLLPFYSNFDQGHGHHVSVDGEQISDASWNNLSSQGFQPILDVTDASTSHSIQAYLNFKEVYNGGGSIALEGTLEQNCYTEIRLFQGELVLGEVPLILMYSSQSNGDSQLGLSLEFLSSTNKRKLLLTSSIQMQFSNDFSEVIETTTLEAPRISPHWSVQVGCIQMNGYKLTNINILCYRSSLEINEPKYISELVDKNNTLDCSSPSKYFAVLGNITLRACEEPDLPPNASWIVESPYIKWTPSPEGTRTLDIKITWKLKDSCNHTVIDHYNVYVVKVAEGCNSHLDKLQNVPEYLGVAHVEAFYVSNLAVPSSTSCLKFTIQVCGVDGSSQRLEDAPFINLDIEGQ</sequence>
<evidence type="ECO:0000256" key="6">
    <source>
        <dbReference type="ARBA" id="ARBA00023295"/>
    </source>
</evidence>
<dbReference type="GO" id="GO:0005829">
    <property type="term" value="C:cytosol"/>
    <property type="evidence" value="ECO:0007669"/>
    <property type="project" value="UniProtKB-SubCell"/>
</dbReference>
<feature type="compositionally biased region" description="Polar residues" evidence="8">
    <location>
        <begin position="1"/>
        <end position="12"/>
    </location>
</feature>
<feature type="domain" description="Cytosolic endo-beta-N-acetylglucosaminidase C-terminal" evidence="10">
    <location>
        <begin position="517"/>
        <end position="636"/>
    </location>
</feature>
<evidence type="ECO:0000256" key="4">
    <source>
        <dbReference type="ARBA" id="ARBA00022490"/>
    </source>
</evidence>
<dbReference type="InterPro" id="IPR032979">
    <property type="entry name" value="ENGase"/>
</dbReference>
<proteinExistence type="inferred from homology"/>
<dbReference type="GO" id="GO:0033925">
    <property type="term" value="F:mannosyl-glycoprotein endo-beta-N-acetylglucosaminidase activity"/>
    <property type="evidence" value="ECO:0007669"/>
    <property type="project" value="UniProtKB-EC"/>
</dbReference>
<evidence type="ECO:0000313" key="11">
    <source>
        <dbReference type="EnsemblPlants" id="MELO3C018386.2.1"/>
    </source>
</evidence>
<evidence type="ECO:0000256" key="8">
    <source>
        <dbReference type="SAM" id="MobiDB-lite"/>
    </source>
</evidence>
<dbReference type="AlphaFoldDB" id="A0A9I9DHA9"/>
<keyword evidence="6" id="KW-0326">Glycosidase</keyword>
<dbReference type="EnsemblPlants" id="MELO3C018386.2.1">
    <property type="protein sequence ID" value="MELO3C018386.2.1"/>
    <property type="gene ID" value="MELO3C018386.2"/>
</dbReference>